<name>A0ACB6QY64_9PLEO</name>
<accession>A0ACB6QY64</accession>
<dbReference type="Proteomes" id="UP000799755">
    <property type="component" value="Unassembled WGS sequence"/>
</dbReference>
<gene>
    <name evidence="1" type="ORF">BDR25DRAFT_354931</name>
</gene>
<keyword evidence="2" id="KW-1185">Reference proteome</keyword>
<proteinExistence type="predicted"/>
<evidence type="ECO:0000313" key="2">
    <source>
        <dbReference type="Proteomes" id="UP000799755"/>
    </source>
</evidence>
<comment type="caution">
    <text evidence="1">The sequence shown here is derived from an EMBL/GenBank/DDBJ whole genome shotgun (WGS) entry which is preliminary data.</text>
</comment>
<sequence>MYYNSAKESEEIECGESPMELGYKQWNKRLLLGSDAQTYTLQQLQMMHLSHPGGACSWRRAWACGLQMTAAAGQPAPALHRHYTQMGQIHAFGTSKVSALCEASINSDPDAIVSVLRIVVVPNLGRINETICQRRTPSTMYVKYTRFLARHMDIACT</sequence>
<evidence type="ECO:0000313" key="1">
    <source>
        <dbReference type="EMBL" id="KAF2471020.1"/>
    </source>
</evidence>
<dbReference type="EMBL" id="MU003506">
    <property type="protein sequence ID" value="KAF2471020.1"/>
    <property type="molecule type" value="Genomic_DNA"/>
</dbReference>
<reference evidence="1" key="1">
    <citation type="journal article" date="2020" name="Stud. Mycol.">
        <title>101 Dothideomycetes genomes: a test case for predicting lifestyles and emergence of pathogens.</title>
        <authorList>
            <person name="Haridas S."/>
            <person name="Albert R."/>
            <person name="Binder M."/>
            <person name="Bloem J."/>
            <person name="Labutti K."/>
            <person name="Salamov A."/>
            <person name="Andreopoulos B."/>
            <person name="Baker S."/>
            <person name="Barry K."/>
            <person name="Bills G."/>
            <person name="Bluhm B."/>
            <person name="Cannon C."/>
            <person name="Castanera R."/>
            <person name="Culley D."/>
            <person name="Daum C."/>
            <person name="Ezra D."/>
            <person name="Gonzalez J."/>
            <person name="Henrissat B."/>
            <person name="Kuo A."/>
            <person name="Liang C."/>
            <person name="Lipzen A."/>
            <person name="Lutzoni F."/>
            <person name="Magnuson J."/>
            <person name="Mondo S."/>
            <person name="Nolan M."/>
            <person name="Ohm R."/>
            <person name="Pangilinan J."/>
            <person name="Park H.-J."/>
            <person name="Ramirez L."/>
            <person name="Alfaro M."/>
            <person name="Sun H."/>
            <person name="Tritt A."/>
            <person name="Yoshinaga Y."/>
            <person name="Zwiers L.-H."/>
            <person name="Turgeon B."/>
            <person name="Goodwin S."/>
            <person name="Spatafora J."/>
            <person name="Crous P."/>
            <person name="Grigoriev I."/>
        </authorList>
    </citation>
    <scope>NUCLEOTIDE SEQUENCE</scope>
    <source>
        <strain evidence="1">ATCC 200398</strain>
    </source>
</reference>
<protein>
    <submittedName>
        <fullName evidence="1">Uncharacterized protein</fullName>
    </submittedName>
</protein>
<organism evidence="1 2">
    <name type="scientific">Lindgomyces ingoldianus</name>
    <dbReference type="NCBI Taxonomy" id="673940"/>
    <lineage>
        <taxon>Eukaryota</taxon>
        <taxon>Fungi</taxon>
        <taxon>Dikarya</taxon>
        <taxon>Ascomycota</taxon>
        <taxon>Pezizomycotina</taxon>
        <taxon>Dothideomycetes</taxon>
        <taxon>Pleosporomycetidae</taxon>
        <taxon>Pleosporales</taxon>
        <taxon>Lindgomycetaceae</taxon>
        <taxon>Lindgomyces</taxon>
    </lineage>
</organism>